<evidence type="ECO:0000256" key="3">
    <source>
        <dbReference type="PROSITE-ProRule" id="PRU00221"/>
    </source>
</evidence>
<dbReference type="PANTHER" id="PTHR19848">
    <property type="entry name" value="WD40 REPEAT PROTEIN"/>
    <property type="match status" value="1"/>
</dbReference>
<dbReference type="PANTHER" id="PTHR19848:SF8">
    <property type="entry name" value="F-BOX AND WD REPEAT DOMAIN CONTAINING 7"/>
    <property type="match status" value="1"/>
</dbReference>
<keyword evidence="6" id="KW-1185">Reference proteome</keyword>
<dbReference type="Pfam" id="PF00400">
    <property type="entry name" value="WD40"/>
    <property type="match status" value="2"/>
</dbReference>
<sequence>MTSKLALLFGSLVPSVFALSIPSRAASQFTTPSRVEVRPSSSLLSDWQQDGEPAQWAEGYPKVWGSEKVKYTQVKPHSRTLFGPGVVTPDDRFLVQMNDTNVQVIYLESNITVIDFLQTSDAARVTTSSKGGYDLLISDWKVSANKSYVNENYQYHLDSKGIPTGAPIKRAGGISSFDPDAIVFSQTDPYIYDLDDPKYKVVLSGHTDSVMSGAFSPNGKYVATAAWDGKGKLWHANNGSFIADFENTKAQNWVTRFSPNSKYLAIAAGPKYAKIHRLSDLTAPPVVIDGFTDWVRTLEWSPDGEYVAAGSWGQVQVYSLNENKIVQKWQLADASRWEVDDVTWFEGGQRLAYRVQGALELYDFETNLKYQWGPGPSDSFLNGFNIGGTFQLEREGWIGGFDWDHSVRFWEYPEVERRG</sequence>
<dbReference type="PROSITE" id="PS50082">
    <property type="entry name" value="WD_REPEATS_2"/>
    <property type="match status" value="1"/>
</dbReference>
<evidence type="ECO:0000313" key="6">
    <source>
        <dbReference type="Proteomes" id="UP000799324"/>
    </source>
</evidence>
<proteinExistence type="predicted"/>
<feature type="chain" id="PRO_5025552843" evidence="4">
    <location>
        <begin position="19"/>
        <end position="419"/>
    </location>
</feature>
<dbReference type="InterPro" id="IPR015943">
    <property type="entry name" value="WD40/YVTN_repeat-like_dom_sf"/>
</dbReference>
<evidence type="ECO:0000256" key="1">
    <source>
        <dbReference type="ARBA" id="ARBA00022574"/>
    </source>
</evidence>
<dbReference type="Gene3D" id="2.130.10.10">
    <property type="entry name" value="YVTN repeat-like/Quinoprotein amine dehydrogenase"/>
    <property type="match status" value="1"/>
</dbReference>
<feature type="repeat" description="WD" evidence="3">
    <location>
        <begin position="203"/>
        <end position="244"/>
    </location>
</feature>
<keyword evidence="1 3" id="KW-0853">WD repeat</keyword>
<dbReference type="AlphaFoldDB" id="A0A6A6TEW3"/>
<dbReference type="PROSITE" id="PS50294">
    <property type="entry name" value="WD_REPEATS_REGION"/>
    <property type="match status" value="1"/>
</dbReference>
<dbReference type="InterPro" id="IPR036322">
    <property type="entry name" value="WD40_repeat_dom_sf"/>
</dbReference>
<organism evidence="5 6">
    <name type="scientific">Lophiostoma macrostomum CBS 122681</name>
    <dbReference type="NCBI Taxonomy" id="1314788"/>
    <lineage>
        <taxon>Eukaryota</taxon>
        <taxon>Fungi</taxon>
        <taxon>Dikarya</taxon>
        <taxon>Ascomycota</taxon>
        <taxon>Pezizomycotina</taxon>
        <taxon>Dothideomycetes</taxon>
        <taxon>Pleosporomycetidae</taxon>
        <taxon>Pleosporales</taxon>
        <taxon>Lophiostomataceae</taxon>
        <taxon>Lophiostoma</taxon>
    </lineage>
</organism>
<dbReference type="OrthoDB" id="1367865at2759"/>
<reference evidence="5" key="1">
    <citation type="journal article" date="2020" name="Stud. Mycol.">
        <title>101 Dothideomycetes genomes: a test case for predicting lifestyles and emergence of pathogens.</title>
        <authorList>
            <person name="Haridas S."/>
            <person name="Albert R."/>
            <person name="Binder M."/>
            <person name="Bloem J."/>
            <person name="Labutti K."/>
            <person name="Salamov A."/>
            <person name="Andreopoulos B."/>
            <person name="Baker S."/>
            <person name="Barry K."/>
            <person name="Bills G."/>
            <person name="Bluhm B."/>
            <person name="Cannon C."/>
            <person name="Castanera R."/>
            <person name="Culley D."/>
            <person name="Daum C."/>
            <person name="Ezra D."/>
            <person name="Gonzalez J."/>
            <person name="Henrissat B."/>
            <person name="Kuo A."/>
            <person name="Liang C."/>
            <person name="Lipzen A."/>
            <person name="Lutzoni F."/>
            <person name="Magnuson J."/>
            <person name="Mondo S."/>
            <person name="Nolan M."/>
            <person name="Ohm R."/>
            <person name="Pangilinan J."/>
            <person name="Park H.-J."/>
            <person name="Ramirez L."/>
            <person name="Alfaro M."/>
            <person name="Sun H."/>
            <person name="Tritt A."/>
            <person name="Yoshinaga Y."/>
            <person name="Zwiers L.-H."/>
            <person name="Turgeon B."/>
            <person name="Goodwin S."/>
            <person name="Spatafora J."/>
            <person name="Crous P."/>
            <person name="Grigoriev I."/>
        </authorList>
    </citation>
    <scope>NUCLEOTIDE SEQUENCE</scope>
    <source>
        <strain evidence="5">CBS 122681</strain>
    </source>
</reference>
<dbReference type="Proteomes" id="UP000799324">
    <property type="component" value="Unassembled WGS sequence"/>
</dbReference>
<dbReference type="SUPFAM" id="SSF50978">
    <property type="entry name" value="WD40 repeat-like"/>
    <property type="match status" value="1"/>
</dbReference>
<name>A0A6A6TEW3_9PLEO</name>
<accession>A0A6A6TEW3</accession>
<evidence type="ECO:0000256" key="2">
    <source>
        <dbReference type="ARBA" id="ARBA00022737"/>
    </source>
</evidence>
<protein>
    <submittedName>
        <fullName evidence="5">WD40 repeat-like protein</fullName>
    </submittedName>
</protein>
<keyword evidence="4" id="KW-0732">Signal</keyword>
<evidence type="ECO:0000256" key="4">
    <source>
        <dbReference type="SAM" id="SignalP"/>
    </source>
</evidence>
<dbReference type="InterPro" id="IPR001680">
    <property type="entry name" value="WD40_rpt"/>
</dbReference>
<gene>
    <name evidence="5" type="ORF">K491DRAFT_676978</name>
</gene>
<feature type="signal peptide" evidence="4">
    <location>
        <begin position="1"/>
        <end position="18"/>
    </location>
</feature>
<dbReference type="SMART" id="SM00320">
    <property type="entry name" value="WD40"/>
    <property type="match status" value="3"/>
</dbReference>
<dbReference type="EMBL" id="MU004321">
    <property type="protein sequence ID" value="KAF2657861.1"/>
    <property type="molecule type" value="Genomic_DNA"/>
</dbReference>
<keyword evidence="2" id="KW-0677">Repeat</keyword>
<evidence type="ECO:0000313" key="5">
    <source>
        <dbReference type="EMBL" id="KAF2657861.1"/>
    </source>
</evidence>